<reference evidence="3 4" key="1">
    <citation type="submission" date="2019-07" db="EMBL/GenBank/DDBJ databases">
        <title>Genomic Encyclopedia of Archaeal and Bacterial Type Strains, Phase II (KMG-II): from individual species to whole genera.</title>
        <authorList>
            <person name="Goeker M."/>
        </authorList>
    </citation>
    <scope>NUCLEOTIDE SEQUENCE [LARGE SCALE GENOMIC DNA]</scope>
    <source>
        <strain evidence="3 4">ATCC BAA-1139</strain>
    </source>
</reference>
<organism evidence="3 4">
    <name type="scientific">Geobacter argillaceus</name>
    <dbReference type="NCBI Taxonomy" id="345631"/>
    <lineage>
        <taxon>Bacteria</taxon>
        <taxon>Pseudomonadati</taxon>
        <taxon>Thermodesulfobacteriota</taxon>
        <taxon>Desulfuromonadia</taxon>
        <taxon>Geobacterales</taxon>
        <taxon>Geobacteraceae</taxon>
        <taxon>Geobacter</taxon>
    </lineage>
</organism>
<dbReference type="OrthoDB" id="5398712at2"/>
<dbReference type="Proteomes" id="UP000319449">
    <property type="component" value="Unassembled WGS sequence"/>
</dbReference>
<feature type="chain" id="PRO_5021968708" evidence="2">
    <location>
        <begin position="22"/>
        <end position="82"/>
    </location>
</feature>
<dbReference type="AlphaFoldDB" id="A0A562WRF7"/>
<feature type="signal peptide" evidence="2">
    <location>
        <begin position="1"/>
        <end position="21"/>
    </location>
</feature>
<keyword evidence="1" id="KW-1133">Transmembrane helix</keyword>
<proteinExistence type="predicted"/>
<dbReference type="RefSeq" id="WP_145018695.1">
    <property type="nucleotide sequence ID" value="NZ_VLLN01000004.1"/>
</dbReference>
<evidence type="ECO:0000313" key="3">
    <source>
        <dbReference type="EMBL" id="TWJ32407.1"/>
    </source>
</evidence>
<keyword evidence="2" id="KW-0732">Signal</keyword>
<comment type="caution">
    <text evidence="3">The sequence shown here is derived from an EMBL/GenBank/DDBJ whole genome shotgun (WGS) entry which is preliminary data.</text>
</comment>
<evidence type="ECO:0000256" key="1">
    <source>
        <dbReference type="SAM" id="Phobius"/>
    </source>
</evidence>
<evidence type="ECO:0000313" key="4">
    <source>
        <dbReference type="Proteomes" id="UP000319449"/>
    </source>
</evidence>
<feature type="transmembrane region" description="Helical" evidence="1">
    <location>
        <begin position="31"/>
        <end position="59"/>
    </location>
</feature>
<keyword evidence="4" id="KW-1185">Reference proteome</keyword>
<protein>
    <submittedName>
        <fullName evidence="3">Uncharacterized protein</fullName>
    </submittedName>
</protein>
<evidence type="ECO:0000256" key="2">
    <source>
        <dbReference type="SAM" id="SignalP"/>
    </source>
</evidence>
<dbReference type="EMBL" id="VLLN01000004">
    <property type="protein sequence ID" value="TWJ32407.1"/>
    <property type="molecule type" value="Genomic_DNA"/>
</dbReference>
<keyword evidence="1" id="KW-0472">Membrane</keyword>
<keyword evidence="1" id="KW-0812">Transmembrane</keyword>
<accession>A0A562WRF7</accession>
<gene>
    <name evidence="3" type="ORF">JN12_00847</name>
</gene>
<sequence>MKRSLVNTIAITLVLAANAFADGSTNDQGGWLWTLFIGFGALIIVFQLVPATVLFGSMLKGLFSATAKKTAMASADKDEQQE</sequence>
<name>A0A562WRF7_9BACT</name>